<dbReference type="InterPro" id="IPR007196">
    <property type="entry name" value="CCR4-Not_Not1_C"/>
</dbReference>
<keyword evidence="4" id="KW-0804">Transcription</keyword>
<dbReference type="GO" id="GO:0005634">
    <property type="term" value="C:nucleus"/>
    <property type="evidence" value="ECO:0007669"/>
    <property type="project" value="UniProtKB-SubCell"/>
</dbReference>
<dbReference type="GO" id="GO:0030015">
    <property type="term" value="C:CCR4-NOT core complex"/>
    <property type="evidence" value="ECO:0007669"/>
    <property type="project" value="InterPro"/>
</dbReference>
<dbReference type="Pfam" id="PF22940">
    <property type="entry name" value="CNOT1_1st"/>
    <property type="match status" value="1"/>
</dbReference>
<dbReference type="CDD" id="cd20710">
    <property type="entry name" value="NOT1_connector"/>
    <property type="match status" value="1"/>
</dbReference>
<feature type="compositionally biased region" description="Pro residues" evidence="7">
    <location>
        <begin position="1380"/>
        <end position="1396"/>
    </location>
</feature>
<dbReference type="FunFam" id="1.25.40.800:FF:000001">
    <property type="entry name" value="CCR4-NOT transcription complex subunit 1"/>
    <property type="match status" value="1"/>
</dbReference>
<accession>A0AAD4JYG7</accession>
<dbReference type="InterPro" id="IPR055454">
    <property type="entry name" value="CNOT1-like_NOT1_connector"/>
</dbReference>
<feature type="region of interest" description="Disordered" evidence="7">
    <location>
        <begin position="191"/>
        <end position="234"/>
    </location>
</feature>
<evidence type="ECO:0000256" key="2">
    <source>
        <dbReference type="ARBA" id="ARBA00022491"/>
    </source>
</evidence>
<feature type="domain" description="CCR4-NOT transcription complex subunit 1" evidence="9">
    <location>
        <begin position="1468"/>
        <end position="1612"/>
    </location>
</feature>
<feature type="domain" description="CCR4-NOT transcription complex subunit 1 TTP binding" evidence="11">
    <location>
        <begin position="891"/>
        <end position="1061"/>
    </location>
</feature>
<evidence type="ECO:0000259" key="9">
    <source>
        <dbReference type="Pfam" id="PF12842"/>
    </source>
</evidence>
<reference evidence="15" key="1">
    <citation type="journal article" date="2021" name="Mol. Ecol. Resour.">
        <title>Phylogenomic analyses of the genus Drosophila reveals genomic signals of climate adaptation.</title>
        <authorList>
            <person name="Li F."/>
            <person name="Rane R.V."/>
            <person name="Luria V."/>
            <person name="Xiong Z."/>
            <person name="Chen J."/>
            <person name="Li Z."/>
            <person name="Catullo R.A."/>
            <person name="Griffin P.C."/>
            <person name="Schiffer M."/>
            <person name="Pearce S."/>
            <person name="Lee S.F."/>
            <person name="McElroy K."/>
            <person name="Stocker A."/>
            <person name="Shirriffs J."/>
            <person name="Cockerell F."/>
            <person name="Coppin C."/>
            <person name="Sgro C.M."/>
            <person name="Karger A."/>
            <person name="Cain J.W."/>
            <person name="Weber J.A."/>
            <person name="Santpere G."/>
            <person name="Kirschner M.W."/>
            <person name="Hoffmann A.A."/>
            <person name="Oakeshott J.G."/>
            <person name="Zhang G."/>
        </authorList>
    </citation>
    <scope>NUCLEOTIDE SEQUENCE</scope>
    <source>
        <strain evidence="15">BGI-SZ-2011g</strain>
    </source>
</reference>
<evidence type="ECO:0000259" key="14">
    <source>
        <dbReference type="Pfam" id="PF23590"/>
    </source>
</evidence>
<evidence type="ECO:0000259" key="12">
    <source>
        <dbReference type="Pfam" id="PF16418"/>
    </source>
</evidence>
<dbReference type="GO" id="GO:0017148">
    <property type="term" value="P:negative regulation of translation"/>
    <property type="evidence" value="ECO:0007669"/>
    <property type="project" value="InterPro"/>
</dbReference>
<dbReference type="Pfam" id="PF16415">
    <property type="entry name" value="CNOT1_CAF1_bind"/>
    <property type="match status" value="1"/>
</dbReference>
<feature type="compositionally biased region" description="Low complexity" evidence="7">
    <location>
        <begin position="335"/>
        <end position="372"/>
    </location>
</feature>
<evidence type="ECO:0000256" key="1">
    <source>
        <dbReference type="ARBA" id="ARBA00004123"/>
    </source>
</evidence>
<feature type="compositionally biased region" description="Basic and acidic residues" evidence="7">
    <location>
        <begin position="373"/>
        <end position="382"/>
    </location>
</feature>
<keyword evidence="2" id="KW-0678">Repressor</keyword>
<dbReference type="InterPro" id="IPR040398">
    <property type="entry name" value="Not1"/>
</dbReference>
<dbReference type="Pfam" id="PF16418">
    <property type="entry name" value="CNOT1_HEAT"/>
    <property type="match status" value="1"/>
</dbReference>
<feature type="domain" description="CCR4-NOT transcription complex subunit 1 CAF1-binding" evidence="10">
    <location>
        <begin position="1134"/>
        <end position="1352"/>
    </location>
</feature>
<keyword evidence="16" id="KW-1185">Reference proteome</keyword>
<dbReference type="InterPro" id="IPR038535">
    <property type="entry name" value="CNOT1_TTP_bind_sf"/>
</dbReference>
<dbReference type="GO" id="GO:0060090">
    <property type="term" value="F:molecular adaptor activity"/>
    <property type="evidence" value="ECO:0007669"/>
    <property type="project" value="TreeGrafter"/>
</dbReference>
<feature type="region of interest" description="Disordered" evidence="7">
    <location>
        <begin position="331"/>
        <end position="385"/>
    </location>
</feature>
<feature type="compositionally biased region" description="Low complexity" evidence="7">
    <location>
        <begin position="741"/>
        <end position="753"/>
    </location>
</feature>
<evidence type="ECO:0000256" key="4">
    <source>
        <dbReference type="ARBA" id="ARBA00023163"/>
    </source>
</evidence>
<dbReference type="InterPro" id="IPR032193">
    <property type="entry name" value="CNOT1_TTP_bind"/>
</dbReference>
<keyword evidence="5" id="KW-0539">Nucleus</keyword>
<feature type="region of interest" description="Disordered" evidence="7">
    <location>
        <begin position="741"/>
        <end position="771"/>
    </location>
</feature>
<feature type="region of interest" description="Disordered" evidence="7">
    <location>
        <begin position="867"/>
        <end position="893"/>
    </location>
</feature>
<evidence type="ECO:0000313" key="16">
    <source>
        <dbReference type="Proteomes" id="UP001200034"/>
    </source>
</evidence>
<proteinExistence type="inferred from homology"/>
<keyword evidence="3" id="KW-0805">Transcription regulation</keyword>
<dbReference type="PANTHER" id="PTHR13162">
    <property type="entry name" value="CCR4-NOT TRANSCRIPTION COMPLEX"/>
    <property type="match status" value="1"/>
</dbReference>
<gene>
    <name evidence="15" type="ORF">KR093_002685</name>
</gene>
<evidence type="ECO:0000259" key="11">
    <source>
        <dbReference type="Pfam" id="PF16417"/>
    </source>
</evidence>
<feature type="domain" description="CCR4-Not complex component Not1 C-terminal" evidence="8">
    <location>
        <begin position="2086"/>
        <end position="2445"/>
    </location>
</feature>
<dbReference type="InterPro" id="IPR055104">
    <property type="entry name" value="CNOT1_1st"/>
</dbReference>
<feature type="domain" description="CCR4-NOT transcription complex subunit 1 N-terminal" evidence="13">
    <location>
        <begin position="1"/>
        <end position="186"/>
    </location>
</feature>
<feature type="compositionally biased region" description="Low complexity" evidence="7">
    <location>
        <begin position="220"/>
        <end position="234"/>
    </location>
</feature>
<evidence type="ECO:0000256" key="7">
    <source>
        <dbReference type="SAM" id="MobiDB-lite"/>
    </source>
</evidence>
<comment type="similarity">
    <text evidence="6">Belongs to the CNOT1 family.</text>
</comment>
<dbReference type="EMBL" id="JAJJHW010002585">
    <property type="protein sequence ID" value="KAH8370224.1"/>
    <property type="molecule type" value="Genomic_DNA"/>
</dbReference>
<dbReference type="Gene3D" id="1.25.40.790">
    <property type="match status" value="1"/>
</dbReference>
<sequence>FIQDYGLEADRSCLRYLFTVLNLNDSAPNVAAQLQAKLLGAHLQRQLHSSSFVTNICIAFDQHFAKQKGLKPFALAELIGQVAKLTGINKLCECIFALAVTHSTHPELRQCARDSLRQLLPDLLDSYLGHNAAAASGLHEISFDLLQYLLCCLNEYVSPQLESQFLDKLREEFPREAVPLVLAPHLYRSATTSPTTTTTSSTTATSSSKSNETDAEEEAPNTNTANTSSSWSSTDADNLNEVGIEDIYDHLSEIIFSKQGKNNIMDTSWINLILEIGYEFTSSVEECKNHLCCGGASRELQPKDVAKIVGLMCRRHSSLLDCNVNLPTPANFWPGQGQQQSGGSSSSSASQSAQQNSNNNNNDGGSDSVSSSSDKKDKKETTDATQTWKPDVFVQALKELVPQLIWKDVCMEFDHPEFIIKDRIGLDLLLTILRLATQSNLFPQPECIYRHWANTEGQLSLITTMLKNPDLFSFADYVFSQPTLDVLKTPPDADNKEIAAWKSLHLVEVLLSIADKGYFSQVHELFKFPAQNCPDVLFLALLHINPPITPLRQDLFNQLIPTFLGNHPNSNVILGSAWSSTNFQLRNSIMTAMSEWYLRGSEFDQVKLSRILDLAQDLKALSSLLNARSFLFIIDLACLASRREYLKLEKWLSDKIREHGEPFIQAMIKVLQRRCPQVTNAKLPEDQLPPKQAQLLPETVTTMITCLQACINTCMQPEMVEMIMQMVANVAIMANKARAAQQQQQQQQQQQAGGPQGLVPPPPSIMRGHRGMDLPGGGIVPGAVPPPPQPQQPFSGNLNAQQMFGPGGMDPLTNMSNNLAGLNLGGPNGAFNFGNMLTSPSRLMNPGANPYPPIPIQIPAPPPPNVGNLGRMLPTGPQPTPTPPNPSSGMPDLQMPVSKEVEDEANSYFQRIYNHQPNPTLSIDEVLDILQRFKESSNRREQEVFLCMLRNLFEEYRFFAHYPEKELQITAQLFGGIIDRNLVPTFVALGLSLRCVLDALRKPEGSKLYYFGVTALDRFKTRLHTYNKYCEHIRSIPHFTDFPQHLIQYVEYGMHGKEPPQQQLIGLSNTIPSALGQGAAEPLYRANSMPGNMPAASNVQKPPVVVSHATRMKSIANATNIDTLLVANQEEKVTVPPEPVQDKTAFIFNNLSQLNIPQKCEEIKEIMTKEYWPWLAQYLVLKRASMEFNFHTLYYNFLDALKNSEINRFVTKETLRNIKVLLRSDKGVINFSDRSLLKNLGHWLGMMTLGRNRPILQLDLDLKSLLAEAYHKGQQELLFVVPFVAKILESSAKSRIFKSPNPWTMGIMYVLGELHQEPDLKLNLKFEIEVLCKTLNLELDKLKPVIYLKDPTRALLIEQQMSQPKPKVVEAPQQQQQQQQPPPQQQQQQQPPPPQPSSEVDPQAMMMNNSNAPGSVASPNLPTDPSQVVLPPPEPRYSYVEVNVTNFQLIAQQLVLPANIPFLHANPGIKHIVVNAIERTITDWLQPVVDRSIRIACATTEQIIRKDFALDADENRMRTAAHQMVRNLAAGMAMITGKDEIARAISQNLHKAFISALTGVSSMSDIQAASVQLANENVELVCAFIQKTSAEKSALEIDRRLSTDFETRKIAREEGSRFVDAQILSYQQERLPEPVRLKVGAAPPTLYAVYSEFARSIPGFQQMSDRDIALFVPKPQDLQPPNVFANDESSMVYAEVASKMEAFMNAAMNVPTLQLQANKIAMLLNALMNTRRLRDQESAFNLLTRAVEGLTEGLINVQDHMEQMKLYRDIHLRILSLLHNSFGAPNTERAVTKCFFDIREEVRYNVEAARALITSHFVNLNQFDGMLRDCMDNGNNYVAFSFGIALLERLIMEDRAINIVSDNEFMATVELLGRLTQHRHRYPECIVNAIETLWSGNLNTSDYGPFNPGERYLAGTSHYIHSGMHHVRSCDTDDPPGLQEKTEFLLKDWVALYTQQNQQTTRDARHFGAFVQKMNTYGILKTDDLITRFFRQATHICTDVVYRMFAEPSLPINQAKNKIFQWIDAFVHLIAMLVRHSGEAGNPTTKINLLNKVLGIVLGTLLKDHEIRGVGFQQVGYHRFFMMLFMELCSADVNLESLMHSIVSAFAYTYHLLSPSVAPGFCFAWLELISHRVFLGRILVQIPGQKGWPLYAQLLQDLFKYLAPFLRNTELGKPVQLLYKGTLRVLLVLLHDFPEFLCDYHFGFCDTIPPNCVQMRNIILSAFPRNMRLPDPFTPNLKVDMLSDSSNAPKVCSSYIMNIQPPNFKKDLDSYLKARAPVTFLSELRGHLQVTSEPGTRYNMTLMNALVMYVGTQAIALIRNKNFVPNTSNIAHSAHMDIFQNLAVDLDTEGRYLFLNAIANQLRYPNSHTHYFSCAVLHLFAEANSEAIQEQITRVLLERLIVNRPHPWGLLITFIELIKNPIYKFWDHDFVHCAPEITKLFESVARSCLAKSNVTQQLNMAVDGENQEVVNIN</sequence>
<evidence type="ECO:0008006" key="17">
    <source>
        <dbReference type="Google" id="ProtNLM"/>
    </source>
</evidence>
<dbReference type="Gene3D" id="1.25.40.800">
    <property type="match status" value="1"/>
</dbReference>
<feature type="domain" description="CCR4-NOT transcription complex subunit 1-like NOT1 connector" evidence="14">
    <location>
        <begin position="1691"/>
        <end position="1893"/>
    </location>
</feature>
<evidence type="ECO:0000313" key="15">
    <source>
        <dbReference type="EMBL" id="KAH8370224.1"/>
    </source>
</evidence>
<dbReference type="Pfam" id="PF12842">
    <property type="entry name" value="DUF3819"/>
    <property type="match status" value="1"/>
</dbReference>
<feature type="region of interest" description="Disordered" evidence="7">
    <location>
        <begin position="1363"/>
        <end position="1432"/>
    </location>
</feature>
<feature type="compositionally biased region" description="Polar residues" evidence="7">
    <location>
        <begin position="1406"/>
        <end position="1426"/>
    </location>
</feature>
<dbReference type="InterPro" id="IPR032194">
    <property type="entry name" value="CNOT1_HEAT"/>
</dbReference>
<evidence type="ECO:0000259" key="8">
    <source>
        <dbReference type="Pfam" id="PF04054"/>
    </source>
</evidence>
<dbReference type="GO" id="GO:0000288">
    <property type="term" value="P:nuclear-transcribed mRNA catabolic process, deadenylation-dependent decay"/>
    <property type="evidence" value="ECO:0007669"/>
    <property type="project" value="TreeGrafter"/>
</dbReference>
<evidence type="ECO:0000259" key="10">
    <source>
        <dbReference type="Pfam" id="PF16415"/>
    </source>
</evidence>
<dbReference type="Gene3D" id="1.25.40.180">
    <property type="match status" value="1"/>
</dbReference>
<evidence type="ECO:0000256" key="3">
    <source>
        <dbReference type="ARBA" id="ARBA00023015"/>
    </source>
</evidence>
<dbReference type="FunFam" id="1.25.40.790:FF:000004">
    <property type="entry name" value="Not1, isoform C"/>
    <property type="match status" value="1"/>
</dbReference>
<organism evidence="15 16">
    <name type="scientific">Drosophila rubida</name>
    <dbReference type="NCBI Taxonomy" id="30044"/>
    <lineage>
        <taxon>Eukaryota</taxon>
        <taxon>Metazoa</taxon>
        <taxon>Ecdysozoa</taxon>
        <taxon>Arthropoda</taxon>
        <taxon>Hexapoda</taxon>
        <taxon>Insecta</taxon>
        <taxon>Pterygota</taxon>
        <taxon>Neoptera</taxon>
        <taxon>Endopterygota</taxon>
        <taxon>Diptera</taxon>
        <taxon>Brachycera</taxon>
        <taxon>Muscomorpha</taxon>
        <taxon>Ephydroidea</taxon>
        <taxon>Drosophilidae</taxon>
        <taxon>Drosophila</taxon>
    </lineage>
</organism>
<dbReference type="Proteomes" id="UP001200034">
    <property type="component" value="Unassembled WGS sequence"/>
</dbReference>
<dbReference type="Gene3D" id="1.25.40.840">
    <property type="entry name" value="CCR4-NOT transcription complex subunit 1 TTP binding domain"/>
    <property type="match status" value="1"/>
</dbReference>
<dbReference type="Pfam" id="PF04054">
    <property type="entry name" value="Not1"/>
    <property type="match status" value="1"/>
</dbReference>
<feature type="compositionally biased region" description="Pro residues" evidence="7">
    <location>
        <begin position="876"/>
        <end position="886"/>
    </location>
</feature>
<feature type="compositionally biased region" description="Low complexity" evidence="7">
    <location>
        <begin position="191"/>
        <end position="208"/>
    </location>
</feature>
<evidence type="ECO:0000256" key="6">
    <source>
        <dbReference type="ARBA" id="ARBA00025717"/>
    </source>
</evidence>
<feature type="non-terminal residue" evidence="15">
    <location>
        <position position="1"/>
    </location>
</feature>
<dbReference type="InterPro" id="IPR024557">
    <property type="entry name" value="CNOT1_dom_4"/>
</dbReference>
<dbReference type="Pfam" id="PF23590">
    <property type="entry name" value="NOT1_connector"/>
    <property type="match status" value="1"/>
</dbReference>
<dbReference type="InterPro" id="IPR032191">
    <property type="entry name" value="CNOT1_CAF1_bind"/>
</dbReference>
<dbReference type="GO" id="GO:0000932">
    <property type="term" value="C:P-body"/>
    <property type="evidence" value="ECO:0007669"/>
    <property type="project" value="TreeGrafter"/>
</dbReference>
<dbReference type="Pfam" id="PF16417">
    <property type="entry name" value="CNOT1_TTP_bind"/>
    <property type="match status" value="1"/>
</dbReference>
<name>A0AAD4JYG7_9MUSC</name>
<protein>
    <recommendedName>
        <fullName evidence="17">CCR4-NOT transcription complex subunit 1</fullName>
    </recommendedName>
</protein>
<dbReference type="FunFam" id="1.25.40.180:FF:000005">
    <property type="entry name" value="Ccr4-not transcription complex subunit 1 isoform"/>
    <property type="match status" value="1"/>
</dbReference>
<dbReference type="PANTHER" id="PTHR13162:SF8">
    <property type="entry name" value="CCR4-NOT TRANSCRIPTION COMPLEX SUBUNIT 1"/>
    <property type="match status" value="1"/>
</dbReference>
<evidence type="ECO:0000256" key="5">
    <source>
        <dbReference type="ARBA" id="ARBA00023242"/>
    </source>
</evidence>
<comment type="caution">
    <text evidence="15">The sequence shown here is derived from an EMBL/GenBank/DDBJ whole genome shotgun (WGS) entry which is preliminary data.</text>
</comment>
<dbReference type="FunFam" id="1.25.40.840:FF:000001">
    <property type="entry name" value="Ccr4-not transcription complex subunit 1 isoform"/>
    <property type="match status" value="1"/>
</dbReference>
<evidence type="ECO:0000259" key="13">
    <source>
        <dbReference type="Pfam" id="PF22940"/>
    </source>
</evidence>
<comment type="subcellular location">
    <subcellularLocation>
        <location evidence="1">Nucleus</location>
    </subcellularLocation>
</comment>
<feature type="domain" description="CCR4-NOT transcription complex subunit 1 HEAT repeat" evidence="12">
    <location>
        <begin position="553"/>
        <end position="708"/>
    </location>
</feature>